<dbReference type="InterPro" id="IPR006615">
    <property type="entry name" value="Pept_C19_DUSP"/>
</dbReference>
<dbReference type="AlphaFoldDB" id="A0A8S1S4A4"/>
<keyword evidence="3" id="KW-1185">Reference proteome</keyword>
<gene>
    <name evidence="2" type="ORF">PPENT_87.1.T0030272</name>
</gene>
<organism evidence="2 3">
    <name type="scientific">Paramecium pentaurelia</name>
    <dbReference type="NCBI Taxonomy" id="43138"/>
    <lineage>
        <taxon>Eukaryota</taxon>
        <taxon>Sar</taxon>
        <taxon>Alveolata</taxon>
        <taxon>Ciliophora</taxon>
        <taxon>Intramacronucleata</taxon>
        <taxon>Oligohymenophorea</taxon>
        <taxon>Peniculida</taxon>
        <taxon>Parameciidae</taxon>
        <taxon>Paramecium</taxon>
    </lineage>
</organism>
<dbReference type="PROSITE" id="PS51283">
    <property type="entry name" value="DUSP"/>
    <property type="match status" value="1"/>
</dbReference>
<accession>A0A8S1S4A4</accession>
<dbReference type="Pfam" id="PF06337">
    <property type="entry name" value="DUSP"/>
    <property type="match status" value="1"/>
</dbReference>
<feature type="domain" description="DUSP" evidence="1">
    <location>
        <begin position="1"/>
        <end position="115"/>
    </location>
</feature>
<sequence>MEALIDCITKCQEFKDQLEDNFTYNLISIKWLNRSKTITQTQDINNPKKIPILNLDLVDDYYSNIIAYDDPQYNYFLNEKLKLNIDYLCISQDLWQSLVVALQNLQQNPLEYYTFKTLFKDGTFINQNLKIQLIPLYEGVTNIIEGFQCFSRDWTIQHTIQIFEKLLNQQLTIQVPQNNFIKFYMFKNEPQDFRQFIKLFHENQLLFEEFKQDIQYLKNGQLLIIDIQALNKKFSIKQDNNILEQRIHIHLEETEISNKGFSVYESQESLLSCLFKNYECSDKIRNFINTNSKDHFNLNEIIEESYYGSQAILCYESKDFELLKEHSITITESRYETIYVNRQPQKVLFDHNMTVKQLAEKYLPQSEYLFECSNNYYTEIINPDMLLCQLPKNYIYNLTKRQQYEEELEITINRCFIENVGILKSYKNFDVIRKLYINKQAKFFDLHLEIANLYEETNLVAYKETIFNKKYELIFQTNQQGNEKCSYCDLKLCNNCIVKFIDQKLNLKINKVVVYAIYGQPIQTEREKPIIIKNYNLEDYFNFYKSEEEFLILDINQDQINQQVLSYPQQIHAYQLCGLIEKIDRSNYQTYCKLKEKWVLFNKEGYKQVEGIMQNLKVAKLFYEKIN</sequence>
<comment type="caution">
    <text evidence="2">The sequence shown here is derived from an EMBL/GenBank/DDBJ whole genome shotgun (WGS) entry which is preliminary data.</text>
</comment>
<dbReference type="OrthoDB" id="293415at2759"/>
<dbReference type="GO" id="GO:0004843">
    <property type="term" value="F:cysteine-type deubiquitinase activity"/>
    <property type="evidence" value="ECO:0007669"/>
    <property type="project" value="InterPro"/>
</dbReference>
<evidence type="ECO:0000313" key="3">
    <source>
        <dbReference type="Proteomes" id="UP000689195"/>
    </source>
</evidence>
<evidence type="ECO:0000313" key="2">
    <source>
        <dbReference type="EMBL" id="CAD8134372.1"/>
    </source>
</evidence>
<reference evidence="2" key="1">
    <citation type="submission" date="2021-01" db="EMBL/GenBank/DDBJ databases">
        <authorList>
            <consortium name="Genoscope - CEA"/>
            <person name="William W."/>
        </authorList>
    </citation>
    <scope>NUCLEOTIDE SEQUENCE</scope>
</reference>
<name>A0A8S1S4A4_9CILI</name>
<dbReference type="EMBL" id="CAJJDO010000003">
    <property type="protein sequence ID" value="CAD8134372.1"/>
    <property type="molecule type" value="Genomic_DNA"/>
</dbReference>
<protein>
    <recommendedName>
        <fullName evidence="1">DUSP domain-containing protein</fullName>
    </recommendedName>
</protein>
<proteinExistence type="predicted"/>
<evidence type="ECO:0000259" key="1">
    <source>
        <dbReference type="PROSITE" id="PS51283"/>
    </source>
</evidence>
<dbReference type="Proteomes" id="UP000689195">
    <property type="component" value="Unassembled WGS sequence"/>
</dbReference>